<proteinExistence type="predicted"/>
<dbReference type="Proteomes" id="UP000593564">
    <property type="component" value="Unassembled WGS sequence"/>
</dbReference>
<protein>
    <submittedName>
        <fullName evidence="2">Uncharacterized protein</fullName>
    </submittedName>
</protein>
<name>A0A7J7GEG6_CAMSI</name>
<keyword evidence="3" id="KW-1185">Reference proteome</keyword>
<gene>
    <name evidence="2" type="ORF">HYC85_025320</name>
</gene>
<dbReference type="EMBL" id="JACBKZ010000012">
    <property type="protein sequence ID" value="KAF5937814.1"/>
    <property type="molecule type" value="Genomic_DNA"/>
</dbReference>
<evidence type="ECO:0000256" key="1">
    <source>
        <dbReference type="SAM" id="Phobius"/>
    </source>
</evidence>
<keyword evidence="1" id="KW-1133">Transmembrane helix</keyword>
<sequence length="49" mass="5488">MFPRFMKWDIGKLLSKGQGLDLSGLVNFQVCVLGVVVVLRLIFDCTNLC</sequence>
<accession>A0A7J7GEG6</accession>
<reference evidence="2 3" key="2">
    <citation type="submission" date="2020-07" db="EMBL/GenBank/DDBJ databases">
        <title>Genome assembly of wild tea tree DASZ reveals pedigree and selection history of tea varieties.</title>
        <authorList>
            <person name="Zhang W."/>
        </authorList>
    </citation>
    <scope>NUCLEOTIDE SEQUENCE [LARGE SCALE GENOMIC DNA]</scope>
    <source>
        <strain evidence="3">cv. G240</strain>
        <tissue evidence="2">Leaf</tissue>
    </source>
</reference>
<keyword evidence="1" id="KW-0812">Transmembrane</keyword>
<comment type="caution">
    <text evidence="2">The sequence shown here is derived from an EMBL/GenBank/DDBJ whole genome shotgun (WGS) entry which is preliminary data.</text>
</comment>
<dbReference type="AlphaFoldDB" id="A0A7J7GEG6"/>
<evidence type="ECO:0000313" key="3">
    <source>
        <dbReference type="Proteomes" id="UP000593564"/>
    </source>
</evidence>
<organism evidence="2 3">
    <name type="scientific">Camellia sinensis</name>
    <name type="common">Tea plant</name>
    <name type="synonym">Thea sinensis</name>
    <dbReference type="NCBI Taxonomy" id="4442"/>
    <lineage>
        <taxon>Eukaryota</taxon>
        <taxon>Viridiplantae</taxon>
        <taxon>Streptophyta</taxon>
        <taxon>Embryophyta</taxon>
        <taxon>Tracheophyta</taxon>
        <taxon>Spermatophyta</taxon>
        <taxon>Magnoliopsida</taxon>
        <taxon>eudicotyledons</taxon>
        <taxon>Gunneridae</taxon>
        <taxon>Pentapetalae</taxon>
        <taxon>asterids</taxon>
        <taxon>Ericales</taxon>
        <taxon>Theaceae</taxon>
        <taxon>Camellia</taxon>
    </lineage>
</organism>
<reference evidence="3" key="1">
    <citation type="journal article" date="2020" name="Nat. Commun.">
        <title>Genome assembly of wild tea tree DASZ reveals pedigree and selection history of tea varieties.</title>
        <authorList>
            <person name="Zhang W."/>
            <person name="Zhang Y."/>
            <person name="Qiu H."/>
            <person name="Guo Y."/>
            <person name="Wan H."/>
            <person name="Zhang X."/>
            <person name="Scossa F."/>
            <person name="Alseekh S."/>
            <person name="Zhang Q."/>
            <person name="Wang P."/>
            <person name="Xu L."/>
            <person name="Schmidt M.H."/>
            <person name="Jia X."/>
            <person name="Li D."/>
            <person name="Zhu A."/>
            <person name="Guo F."/>
            <person name="Chen W."/>
            <person name="Ni D."/>
            <person name="Usadel B."/>
            <person name="Fernie A.R."/>
            <person name="Wen W."/>
        </authorList>
    </citation>
    <scope>NUCLEOTIDE SEQUENCE [LARGE SCALE GENOMIC DNA]</scope>
    <source>
        <strain evidence="3">cv. G240</strain>
    </source>
</reference>
<evidence type="ECO:0000313" key="2">
    <source>
        <dbReference type="EMBL" id="KAF5937814.1"/>
    </source>
</evidence>
<keyword evidence="1" id="KW-0472">Membrane</keyword>
<feature type="transmembrane region" description="Helical" evidence="1">
    <location>
        <begin position="20"/>
        <end position="43"/>
    </location>
</feature>